<dbReference type="InterPro" id="IPR050222">
    <property type="entry name" value="MATE_MdtK"/>
</dbReference>
<keyword evidence="2" id="KW-0812">Transmembrane</keyword>
<dbReference type="AlphaFoldDB" id="A0A515DAM4"/>
<reference evidence="3 4" key="1">
    <citation type="submission" date="2019-01" db="EMBL/GenBank/DDBJ databases">
        <title>Genomic insights into a novel species Rhodoferax sp.</title>
        <authorList>
            <person name="Jin L."/>
        </authorList>
    </citation>
    <scope>NUCLEOTIDE SEQUENCE [LARGE SCALE GENOMIC DNA]</scope>
    <source>
        <strain evidence="3 4">CHu59-6-5</strain>
    </source>
</reference>
<evidence type="ECO:0000313" key="3">
    <source>
        <dbReference type="EMBL" id="QDL37473.1"/>
    </source>
</evidence>
<sequence>MPELKVIIRHAVTVLVGQLAVMAFGVTDTIVAGRYSETSLAALSVGSAIYISVYVALMGVMQALLPVWAEQHGARRLADVGRSLRQALYLCAITIVVGMAALLSPDAVLRWTEVPAALQVEVQRYLGVLALALAPSLLFRIYSTLNQSLGKPQLVTWLQIGSLFVKVPLSIWFAFGGLGLAPQGVVGCAWATLVVNYAMLALALWLLRTQDFYLPYRIWQRLERPDWRQIGEFARLGIPGGLAILVEITSFTLMALFIARQGTAAAASHQIAANLAAVLYMMPLSIAIATSARTSYWLGAGDPRRARAAIRMGFRLVALMAIALSTILFIARGEVAEIYARNPAVIALASALLAWVAAYHLADAVQTLCVFVLRCYRVTVAPLLVYCVLLWGLGLTGGYLLAYHGVGAVHAIASPITFWATSAIALALTATIFAAILWRAVRRPAARQAQAQAPRRPAP</sequence>
<keyword evidence="4" id="KW-1185">Reference proteome</keyword>
<feature type="transmembrane region" description="Helical" evidence="2">
    <location>
        <begin position="7"/>
        <end position="27"/>
    </location>
</feature>
<keyword evidence="2" id="KW-1133">Transmembrane helix</keyword>
<feature type="transmembrane region" description="Helical" evidence="2">
    <location>
        <begin position="47"/>
        <end position="67"/>
    </location>
</feature>
<dbReference type="GO" id="GO:0015297">
    <property type="term" value="F:antiporter activity"/>
    <property type="evidence" value="ECO:0007669"/>
    <property type="project" value="InterPro"/>
</dbReference>
<proteinExistence type="predicted"/>
<evidence type="ECO:0000256" key="2">
    <source>
        <dbReference type="SAM" id="Phobius"/>
    </source>
</evidence>
<dbReference type="Proteomes" id="UP000316798">
    <property type="component" value="Chromosome"/>
</dbReference>
<name>A0A515DAM4_9BURK</name>
<keyword evidence="2" id="KW-0472">Membrane</keyword>
<feature type="transmembrane region" description="Helical" evidence="2">
    <location>
        <begin position="343"/>
        <end position="362"/>
    </location>
</feature>
<dbReference type="OrthoDB" id="9780160at2"/>
<dbReference type="RefSeq" id="WP_142818643.1">
    <property type="nucleotide sequence ID" value="NZ_CP035503.1"/>
</dbReference>
<feature type="transmembrane region" description="Helical" evidence="2">
    <location>
        <begin position="271"/>
        <end position="292"/>
    </location>
</feature>
<evidence type="ECO:0000313" key="4">
    <source>
        <dbReference type="Proteomes" id="UP000316798"/>
    </source>
</evidence>
<dbReference type="GO" id="GO:0042910">
    <property type="term" value="F:xenobiotic transmembrane transporter activity"/>
    <property type="evidence" value="ECO:0007669"/>
    <property type="project" value="InterPro"/>
</dbReference>
<dbReference type="GO" id="GO:0005886">
    <property type="term" value="C:plasma membrane"/>
    <property type="evidence" value="ECO:0007669"/>
    <property type="project" value="TreeGrafter"/>
</dbReference>
<evidence type="ECO:0000256" key="1">
    <source>
        <dbReference type="ARBA" id="ARBA00022448"/>
    </source>
</evidence>
<feature type="transmembrane region" description="Helical" evidence="2">
    <location>
        <begin position="181"/>
        <end position="207"/>
    </location>
</feature>
<organism evidence="3 4">
    <name type="scientific">Rhodoferax sediminis</name>
    <dbReference type="NCBI Taxonomy" id="2509614"/>
    <lineage>
        <taxon>Bacteria</taxon>
        <taxon>Pseudomonadati</taxon>
        <taxon>Pseudomonadota</taxon>
        <taxon>Betaproteobacteria</taxon>
        <taxon>Burkholderiales</taxon>
        <taxon>Comamonadaceae</taxon>
        <taxon>Rhodoferax</taxon>
    </lineage>
</organism>
<feature type="transmembrane region" description="Helical" evidence="2">
    <location>
        <begin position="236"/>
        <end position="259"/>
    </location>
</feature>
<dbReference type="EMBL" id="CP035503">
    <property type="protein sequence ID" value="QDL37473.1"/>
    <property type="molecule type" value="Genomic_DNA"/>
</dbReference>
<dbReference type="Pfam" id="PF01554">
    <property type="entry name" value="MatE"/>
    <property type="match status" value="2"/>
</dbReference>
<feature type="transmembrane region" description="Helical" evidence="2">
    <location>
        <begin position="383"/>
        <end position="404"/>
    </location>
</feature>
<feature type="transmembrane region" description="Helical" evidence="2">
    <location>
        <begin position="154"/>
        <end position="175"/>
    </location>
</feature>
<dbReference type="InterPro" id="IPR002528">
    <property type="entry name" value="MATE_fam"/>
</dbReference>
<dbReference type="PANTHER" id="PTHR43298:SF2">
    <property type="entry name" value="FMN_FAD EXPORTER YEEO-RELATED"/>
    <property type="match status" value="1"/>
</dbReference>
<feature type="transmembrane region" description="Helical" evidence="2">
    <location>
        <begin position="87"/>
        <end position="105"/>
    </location>
</feature>
<feature type="transmembrane region" description="Helical" evidence="2">
    <location>
        <begin position="313"/>
        <end position="331"/>
    </location>
</feature>
<dbReference type="KEGG" id="rhf:EUB48_09465"/>
<gene>
    <name evidence="3" type="ORF">EUB48_09465</name>
</gene>
<accession>A0A515DAM4</accession>
<feature type="transmembrane region" description="Helical" evidence="2">
    <location>
        <begin position="416"/>
        <end position="438"/>
    </location>
</feature>
<protein>
    <submittedName>
        <fullName evidence="3">MATE family efflux transporter</fullName>
    </submittedName>
</protein>
<feature type="transmembrane region" description="Helical" evidence="2">
    <location>
        <begin position="125"/>
        <end position="142"/>
    </location>
</feature>
<dbReference type="NCBIfam" id="TIGR00797">
    <property type="entry name" value="matE"/>
    <property type="match status" value="1"/>
</dbReference>
<dbReference type="PANTHER" id="PTHR43298">
    <property type="entry name" value="MULTIDRUG RESISTANCE PROTEIN NORM-RELATED"/>
    <property type="match status" value="1"/>
</dbReference>
<keyword evidence="1" id="KW-0813">Transport</keyword>